<dbReference type="InterPro" id="IPR006311">
    <property type="entry name" value="TAT_signal"/>
</dbReference>
<keyword evidence="2" id="KW-1185">Reference proteome</keyword>
<sequence length="270" mass="28330">MSRDSQDERSFSRRKCLKGIGAAGVTFGFASNPASANGKLRIKRIRGGKRSKVIEDARSTDEFELFATALQREGISFDATEVNAFKVFPASGGKFELVSFVDDSVDAGGVNISIPLGGDSVAKATVTELDDRDRPVTITEFGRGGVVSTSTANGLENVSTRTTTTNVGGTTVTKKTHDLSGWFNDGEVTTQASYCSDFPDTIGCGDCKNMVTILNSLSCSLQTAAYCSFVTAETGVGPLACAAAFGVLCLVVTTFGISNPQDVCEKVCAC</sequence>
<gene>
    <name evidence="1" type="ORF">ACFO9K_19750</name>
</gene>
<proteinExistence type="predicted"/>
<dbReference type="PROSITE" id="PS51318">
    <property type="entry name" value="TAT"/>
    <property type="match status" value="1"/>
</dbReference>
<protein>
    <recommendedName>
        <fullName evidence="3">Halocin C8-like bacteriocin domain-containing protein</fullName>
    </recommendedName>
</protein>
<dbReference type="EMBL" id="JBHSHT010000002">
    <property type="protein sequence ID" value="MFC4826497.1"/>
    <property type="molecule type" value="Genomic_DNA"/>
</dbReference>
<dbReference type="Proteomes" id="UP001595945">
    <property type="component" value="Unassembled WGS sequence"/>
</dbReference>
<dbReference type="AlphaFoldDB" id="A0ABD5Q7Q6"/>
<dbReference type="GeneID" id="73046406"/>
<evidence type="ECO:0008006" key="3">
    <source>
        <dbReference type="Google" id="ProtNLM"/>
    </source>
</evidence>
<comment type="caution">
    <text evidence="1">The sequence shown here is derived from an EMBL/GenBank/DDBJ whole genome shotgun (WGS) entry which is preliminary data.</text>
</comment>
<evidence type="ECO:0000313" key="2">
    <source>
        <dbReference type="Proteomes" id="UP001595945"/>
    </source>
</evidence>
<evidence type="ECO:0000313" key="1">
    <source>
        <dbReference type="EMBL" id="MFC4826497.1"/>
    </source>
</evidence>
<accession>A0ABD5Q7Q6</accession>
<dbReference type="RefSeq" id="WP_254267910.1">
    <property type="nucleotide sequence ID" value="NZ_CP100400.1"/>
</dbReference>
<reference evidence="1 2" key="1">
    <citation type="journal article" date="2019" name="Int. J. Syst. Evol. Microbiol.">
        <title>The Global Catalogue of Microorganisms (GCM) 10K type strain sequencing project: providing services to taxonomists for standard genome sequencing and annotation.</title>
        <authorList>
            <consortium name="The Broad Institute Genomics Platform"/>
            <consortium name="The Broad Institute Genome Sequencing Center for Infectious Disease"/>
            <person name="Wu L."/>
            <person name="Ma J."/>
        </authorList>
    </citation>
    <scope>NUCLEOTIDE SEQUENCE [LARGE SCALE GENOMIC DNA]</scope>
    <source>
        <strain evidence="1 2">XZYJ18</strain>
    </source>
</reference>
<name>A0ABD5Q7Q6_9EURY</name>
<organism evidence="1 2">
    <name type="scientific">Halorussus aquaticus</name>
    <dbReference type="NCBI Taxonomy" id="2953748"/>
    <lineage>
        <taxon>Archaea</taxon>
        <taxon>Methanobacteriati</taxon>
        <taxon>Methanobacteriota</taxon>
        <taxon>Stenosarchaea group</taxon>
        <taxon>Halobacteria</taxon>
        <taxon>Halobacteriales</taxon>
        <taxon>Haladaptataceae</taxon>
        <taxon>Halorussus</taxon>
    </lineage>
</organism>